<comment type="cofactor">
    <cofactor evidence="1">
        <name>FAD</name>
        <dbReference type="ChEBI" id="CHEBI:57692"/>
    </cofactor>
</comment>
<reference evidence="15 16" key="1">
    <citation type="journal article" date="2014" name="PLoS ONE">
        <title>De novo Genome Assembly of the Fungal Plant Pathogen Pyrenophora semeniperda.</title>
        <authorList>
            <person name="Soliai M.M."/>
            <person name="Meyer S.E."/>
            <person name="Udall J.A."/>
            <person name="Elzinga D.E."/>
            <person name="Hermansen R.A."/>
            <person name="Bodily P.M."/>
            <person name="Hart A.A."/>
            <person name="Coleman C.E."/>
        </authorList>
    </citation>
    <scope>NUCLEOTIDE SEQUENCE [LARGE SCALE GENOMIC DNA]</scope>
    <source>
        <strain evidence="15 16">CCB06</strain>
        <tissue evidence="15">Mycelium</tissue>
    </source>
</reference>
<evidence type="ECO:0000256" key="7">
    <source>
        <dbReference type="ARBA" id="ARBA00022630"/>
    </source>
</evidence>
<evidence type="ECO:0000313" key="15">
    <source>
        <dbReference type="EMBL" id="RMZ71732.1"/>
    </source>
</evidence>
<comment type="similarity">
    <text evidence="3">Belongs to the lysine N(6)-hydroxylase/L-ornithine N(5)-oxygenase family.</text>
</comment>
<accession>A0A3M7MB87</accession>
<evidence type="ECO:0000256" key="2">
    <source>
        <dbReference type="ARBA" id="ARBA00004924"/>
    </source>
</evidence>
<evidence type="ECO:0000256" key="12">
    <source>
        <dbReference type="ARBA" id="ARBA00030351"/>
    </source>
</evidence>
<comment type="pathway">
    <text evidence="2">Siderophore biosynthesis.</text>
</comment>
<dbReference type="PANTHER" id="PTHR42802">
    <property type="entry name" value="MONOOXYGENASE"/>
    <property type="match status" value="1"/>
</dbReference>
<comment type="catalytic activity">
    <reaction evidence="13">
        <text>L-ornithine + NADPH + O2 = N(5)-hydroxy-L-ornithine + NADP(+) + H2O</text>
        <dbReference type="Rhea" id="RHEA:41508"/>
        <dbReference type="ChEBI" id="CHEBI:15377"/>
        <dbReference type="ChEBI" id="CHEBI:15379"/>
        <dbReference type="ChEBI" id="CHEBI:46911"/>
        <dbReference type="ChEBI" id="CHEBI:57783"/>
        <dbReference type="ChEBI" id="CHEBI:58349"/>
        <dbReference type="ChEBI" id="CHEBI:78275"/>
        <dbReference type="EC" id="1.14.13.196"/>
    </reaction>
</comment>
<evidence type="ECO:0000256" key="9">
    <source>
        <dbReference type="ARBA" id="ARBA00022857"/>
    </source>
</evidence>
<dbReference type="OrthoDB" id="3519933at2759"/>
<evidence type="ECO:0000256" key="1">
    <source>
        <dbReference type="ARBA" id="ARBA00001974"/>
    </source>
</evidence>
<keyword evidence="11" id="KW-0503">Monooxygenase</keyword>
<dbReference type="EMBL" id="KE747827">
    <property type="protein sequence ID" value="RMZ71732.1"/>
    <property type="molecule type" value="Genomic_DNA"/>
</dbReference>
<dbReference type="GO" id="GO:0019290">
    <property type="term" value="P:siderophore biosynthetic process"/>
    <property type="evidence" value="ECO:0007669"/>
    <property type="project" value="UniProtKB-ARBA"/>
</dbReference>
<dbReference type="InterPro" id="IPR036188">
    <property type="entry name" value="FAD/NAD-bd_sf"/>
</dbReference>
<keyword evidence="8" id="KW-0274">FAD</keyword>
<dbReference type="AlphaFoldDB" id="A0A3M7MB87"/>
<evidence type="ECO:0000256" key="4">
    <source>
        <dbReference type="ARBA" id="ARBA00011881"/>
    </source>
</evidence>
<comment type="catalytic activity">
    <reaction evidence="14">
        <text>L-ornithine + NADH + O2 = N(5)-hydroxy-L-ornithine + NAD(+) + H2O</text>
        <dbReference type="Rhea" id="RHEA:41512"/>
        <dbReference type="ChEBI" id="CHEBI:15377"/>
        <dbReference type="ChEBI" id="CHEBI:15379"/>
        <dbReference type="ChEBI" id="CHEBI:46911"/>
        <dbReference type="ChEBI" id="CHEBI:57540"/>
        <dbReference type="ChEBI" id="CHEBI:57945"/>
        <dbReference type="ChEBI" id="CHEBI:78275"/>
        <dbReference type="EC" id="1.14.13.196"/>
    </reaction>
</comment>
<evidence type="ECO:0000256" key="11">
    <source>
        <dbReference type="ARBA" id="ARBA00023033"/>
    </source>
</evidence>
<organism evidence="15 16">
    <name type="scientific">Pyrenophora seminiperda CCB06</name>
    <dbReference type="NCBI Taxonomy" id="1302712"/>
    <lineage>
        <taxon>Eukaryota</taxon>
        <taxon>Fungi</taxon>
        <taxon>Dikarya</taxon>
        <taxon>Ascomycota</taxon>
        <taxon>Pezizomycotina</taxon>
        <taxon>Dothideomycetes</taxon>
        <taxon>Pleosporomycetidae</taxon>
        <taxon>Pleosporales</taxon>
        <taxon>Pleosporineae</taxon>
        <taxon>Pleosporaceae</taxon>
        <taxon>Pyrenophora</taxon>
    </lineage>
</organism>
<gene>
    <name evidence="15" type="ORF">GMOD_00006876</name>
</gene>
<protein>
    <recommendedName>
        <fullName evidence="6">L-ornithine N(5)-monooxygenase</fullName>
        <ecNumber evidence="5">1.14.13.196</ecNumber>
    </recommendedName>
    <alternativeName>
        <fullName evidence="12">L-ornithine N(5)-oxygenase</fullName>
    </alternativeName>
</protein>
<dbReference type="GO" id="GO:0004497">
    <property type="term" value="F:monooxygenase activity"/>
    <property type="evidence" value="ECO:0007669"/>
    <property type="project" value="UniProtKB-KW"/>
</dbReference>
<keyword evidence="16" id="KW-1185">Reference proteome</keyword>
<sequence length="542" mass="60799">MLLEIQLPLRPSNMSPHAEMSSTWSDGPVPTVQRAFNGFLSDNLDESHFPASENRSHLRYTPEDELHDIICVGFGPASLAIGVALHDALDGTDPSLSDVPGLQSRRPKVAFLEKQSQFAWHAGMLLPGAKMQITFMKDMATMRNPRSEFTFINYLHQKDRLVEFANLGTFLPARVEYEDYMKWCASWFEEVVAYSQEVVQVMPEKSANGEISTFAVVSRNTLTGRTETRRTKHVVIAAGGRPNIPAPFPTTHPKVVHSSKFSYISKQLLKDHDAPYSVAVVGNGQSAAEIFDFLHSNYPNARTRLLIKGGALRPSDDSPFVNEIFNPSRTDCTYARAPKLRAATLLEDKGTNYGVVRLGLLEHIYETLYMQRIRHGNTPAEEAHWPHRIMPYRRVVDVSDSPVRPGGVRLQVHDSSPLYFSDCPGAQEQKETLDVDVVFVATGYHRDLHEMLLKDARHLMPGGELEGTKWQVQRDYRINFMEKSVADNAGVWLQGCCETTHGLSDTLLSVLATRGGEMVRSIFEKPAAWDKDDVLGGYEVRE</sequence>
<dbReference type="InterPro" id="IPR025700">
    <property type="entry name" value="Lys/Orn_oxygenase"/>
</dbReference>
<dbReference type="GO" id="GO:0006879">
    <property type="term" value="P:intracellular iron ion homeostasis"/>
    <property type="evidence" value="ECO:0007669"/>
    <property type="project" value="TreeGrafter"/>
</dbReference>
<evidence type="ECO:0000256" key="8">
    <source>
        <dbReference type="ARBA" id="ARBA00022827"/>
    </source>
</evidence>
<name>A0A3M7MB87_9PLEO</name>
<dbReference type="SUPFAM" id="SSF51905">
    <property type="entry name" value="FAD/NAD(P)-binding domain"/>
    <property type="match status" value="1"/>
</dbReference>
<evidence type="ECO:0000256" key="13">
    <source>
        <dbReference type="ARBA" id="ARBA00047598"/>
    </source>
</evidence>
<keyword evidence="10" id="KW-0560">Oxidoreductase</keyword>
<evidence type="ECO:0000313" key="16">
    <source>
        <dbReference type="Proteomes" id="UP000265663"/>
    </source>
</evidence>
<dbReference type="Pfam" id="PF13434">
    <property type="entry name" value="Lys_Orn_oxgnase"/>
    <property type="match status" value="1"/>
</dbReference>
<dbReference type="PANTHER" id="PTHR42802:SF1">
    <property type="entry name" value="L-ORNITHINE N(5)-MONOOXYGENASE"/>
    <property type="match status" value="1"/>
</dbReference>
<dbReference type="EC" id="1.14.13.196" evidence="5"/>
<dbReference type="PRINTS" id="PR00368">
    <property type="entry name" value="FADPNR"/>
</dbReference>
<dbReference type="Proteomes" id="UP000265663">
    <property type="component" value="Unassembled WGS sequence"/>
</dbReference>
<keyword evidence="7" id="KW-0285">Flavoprotein</keyword>
<dbReference type="Gene3D" id="3.50.50.60">
    <property type="entry name" value="FAD/NAD(P)-binding domain"/>
    <property type="match status" value="1"/>
</dbReference>
<comment type="subunit">
    <text evidence="4">Homotetramer.</text>
</comment>
<evidence type="ECO:0000256" key="6">
    <source>
        <dbReference type="ARBA" id="ARBA00018612"/>
    </source>
</evidence>
<evidence type="ECO:0000256" key="14">
    <source>
        <dbReference type="ARBA" id="ARBA00049248"/>
    </source>
</evidence>
<evidence type="ECO:0000256" key="3">
    <source>
        <dbReference type="ARBA" id="ARBA00007588"/>
    </source>
</evidence>
<evidence type="ECO:0000256" key="5">
    <source>
        <dbReference type="ARBA" id="ARBA00012881"/>
    </source>
</evidence>
<evidence type="ECO:0000256" key="10">
    <source>
        <dbReference type="ARBA" id="ARBA00023002"/>
    </source>
</evidence>
<keyword evidence="9" id="KW-0521">NADP</keyword>
<dbReference type="FunFam" id="3.50.50.60:FF:000195">
    <property type="entry name" value="L-ornithine N(5)-monooxygenase"/>
    <property type="match status" value="1"/>
</dbReference>
<proteinExistence type="inferred from homology"/>